<dbReference type="PANTHER" id="PTHR24258">
    <property type="entry name" value="SERINE PROTEASE-RELATED"/>
    <property type="match status" value="1"/>
</dbReference>
<dbReference type="PROSITE" id="PS51888">
    <property type="entry name" value="CLIP"/>
    <property type="match status" value="1"/>
</dbReference>
<dbReference type="Gene3D" id="3.30.1640.30">
    <property type="match status" value="1"/>
</dbReference>
<evidence type="ECO:0000256" key="6">
    <source>
        <dbReference type="ARBA" id="ARBA00024195"/>
    </source>
</evidence>
<keyword evidence="11" id="KW-1185">Reference proteome</keyword>
<dbReference type="Pfam" id="PF00089">
    <property type="entry name" value="Trypsin"/>
    <property type="match status" value="1"/>
</dbReference>
<organism evidence="11 12">
    <name type="scientific">Nicrophorus vespilloides</name>
    <name type="common">Boreal carrion beetle</name>
    <dbReference type="NCBI Taxonomy" id="110193"/>
    <lineage>
        <taxon>Eukaryota</taxon>
        <taxon>Metazoa</taxon>
        <taxon>Ecdysozoa</taxon>
        <taxon>Arthropoda</taxon>
        <taxon>Hexapoda</taxon>
        <taxon>Insecta</taxon>
        <taxon>Pterygota</taxon>
        <taxon>Neoptera</taxon>
        <taxon>Endopterygota</taxon>
        <taxon>Coleoptera</taxon>
        <taxon>Polyphaga</taxon>
        <taxon>Staphyliniformia</taxon>
        <taxon>Silphidae</taxon>
        <taxon>Nicrophorinae</taxon>
        <taxon>Nicrophorus</taxon>
    </lineage>
</organism>
<reference evidence="12" key="1">
    <citation type="submission" date="2025-08" db="UniProtKB">
        <authorList>
            <consortium name="RefSeq"/>
        </authorList>
    </citation>
    <scope>IDENTIFICATION</scope>
    <source>
        <tissue evidence="12">Whole Larva</tissue>
    </source>
</reference>
<dbReference type="SMART" id="SM00680">
    <property type="entry name" value="CLIP"/>
    <property type="match status" value="1"/>
</dbReference>
<keyword evidence="3 7" id="KW-0378">Hydrolase</keyword>
<evidence type="ECO:0000256" key="7">
    <source>
        <dbReference type="RuleBase" id="RU363034"/>
    </source>
</evidence>
<dbReference type="Gene3D" id="2.40.10.10">
    <property type="entry name" value="Trypsin-like serine proteases"/>
    <property type="match status" value="1"/>
</dbReference>
<evidence type="ECO:0000256" key="1">
    <source>
        <dbReference type="ARBA" id="ARBA00022670"/>
    </source>
</evidence>
<protein>
    <submittedName>
        <fullName evidence="12">Proclotting enzyme-like</fullName>
    </submittedName>
</protein>
<dbReference type="InterPro" id="IPR001314">
    <property type="entry name" value="Peptidase_S1A"/>
</dbReference>
<dbReference type="SUPFAM" id="SSF50494">
    <property type="entry name" value="Trypsin-like serine proteases"/>
    <property type="match status" value="1"/>
</dbReference>
<evidence type="ECO:0000256" key="8">
    <source>
        <dbReference type="SAM" id="SignalP"/>
    </source>
</evidence>
<dbReference type="PANTHER" id="PTHR24258:SF116">
    <property type="entry name" value="FI16631P1-RELATED"/>
    <property type="match status" value="1"/>
</dbReference>
<name>A0ABM1N615_NICVS</name>
<dbReference type="CDD" id="cd00190">
    <property type="entry name" value="Tryp_SPc"/>
    <property type="match status" value="1"/>
</dbReference>
<evidence type="ECO:0000256" key="3">
    <source>
        <dbReference type="ARBA" id="ARBA00022801"/>
    </source>
</evidence>
<accession>A0ABM1N615</accession>
<feature type="domain" description="Peptidase S1" evidence="9">
    <location>
        <begin position="277"/>
        <end position="520"/>
    </location>
</feature>
<keyword evidence="2 8" id="KW-0732">Signal</keyword>
<proteinExistence type="inferred from homology"/>
<dbReference type="InterPro" id="IPR001254">
    <property type="entry name" value="Trypsin_dom"/>
</dbReference>
<evidence type="ECO:0000259" key="9">
    <source>
        <dbReference type="PROSITE" id="PS50240"/>
    </source>
</evidence>
<dbReference type="InterPro" id="IPR018114">
    <property type="entry name" value="TRYPSIN_HIS"/>
</dbReference>
<dbReference type="InterPro" id="IPR038565">
    <property type="entry name" value="CLIP_sf"/>
</dbReference>
<feature type="chain" id="PRO_5046059568" evidence="8">
    <location>
        <begin position="22"/>
        <end position="520"/>
    </location>
</feature>
<dbReference type="RefSeq" id="XP_017782265.1">
    <property type="nucleotide sequence ID" value="XM_017926776.1"/>
</dbReference>
<keyword evidence="5" id="KW-1015">Disulfide bond</keyword>
<dbReference type="GeneID" id="108566747"/>
<evidence type="ECO:0000256" key="4">
    <source>
        <dbReference type="ARBA" id="ARBA00022825"/>
    </source>
</evidence>
<feature type="domain" description="Clip" evidence="10">
    <location>
        <begin position="157"/>
        <end position="200"/>
    </location>
</feature>
<dbReference type="PROSITE" id="PS50240">
    <property type="entry name" value="TRYPSIN_DOM"/>
    <property type="match status" value="1"/>
</dbReference>
<dbReference type="PROSITE" id="PS00134">
    <property type="entry name" value="TRYPSIN_HIS"/>
    <property type="match status" value="1"/>
</dbReference>
<evidence type="ECO:0000256" key="2">
    <source>
        <dbReference type="ARBA" id="ARBA00022729"/>
    </source>
</evidence>
<evidence type="ECO:0000259" key="10">
    <source>
        <dbReference type="PROSITE" id="PS51888"/>
    </source>
</evidence>
<feature type="signal peptide" evidence="8">
    <location>
        <begin position="1"/>
        <end position="21"/>
    </location>
</feature>
<dbReference type="InterPro" id="IPR043504">
    <property type="entry name" value="Peptidase_S1_PA_chymotrypsin"/>
</dbReference>
<dbReference type="InterPro" id="IPR033116">
    <property type="entry name" value="TRYPSIN_SER"/>
</dbReference>
<dbReference type="PRINTS" id="PR00722">
    <property type="entry name" value="CHYMOTRYPSIN"/>
</dbReference>
<keyword evidence="1 7" id="KW-0645">Protease</keyword>
<dbReference type="SMART" id="SM00020">
    <property type="entry name" value="Tryp_SPc"/>
    <property type="match status" value="1"/>
</dbReference>
<evidence type="ECO:0000313" key="11">
    <source>
        <dbReference type="Proteomes" id="UP000695000"/>
    </source>
</evidence>
<gene>
    <name evidence="12" type="primary">LOC108566747</name>
</gene>
<comment type="similarity">
    <text evidence="6">Belongs to the peptidase S1 family. CLIP subfamily.</text>
</comment>
<dbReference type="InterPro" id="IPR009003">
    <property type="entry name" value="Peptidase_S1_PA"/>
</dbReference>
<dbReference type="Proteomes" id="UP000695000">
    <property type="component" value="Unplaced"/>
</dbReference>
<dbReference type="PROSITE" id="PS00135">
    <property type="entry name" value="TRYPSIN_SER"/>
    <property type="match status" value="1"/>
</dbReference>
<keyword evidence="4 7" id="KW-0720">Serine protease</keyword>
<sequence>MKLTFWILLSGVALFALPNAADYVSDQTYFTPWEQEKPSRWIRLPQMRRPERQADKDDEGRHFGADTIFKISETLGAINTVGRYLVNMTRGNRESGDGLSQEVPSAIYTISKNVLGRNVTDSIAPLVREALPPDYRTTPPTKTTTTTTTEASAVSRVCTTPDGLQGYCDDLRDCPQLLLNLSNLRQSLCFKSLFEPGVCCPRSNTDKTTTIPPIPPVLTGNPIAEYVPPELENLVPIITSTQAPQIQQPSLPPSLSPVGNIVDPEDCGQPENANFRVVGGEEALPGRWPWMAAIFLHGSRRTEFWCGGTLISPKHILTAAHCTRDSRQRPFSAHQFTVRLGDIDLKRENEPSAPVTFKVTDIRVHKEYNRLGFYNDIAILALDRPARKSKYVIPICLPQGNLKRESFAGRRSTVVGWGTTYYGGKESTTQRQAELPIWRNEDCKQAYFQPITSNFICAGYSEGGTDACQGDSGGPLMINWDARWTQIGVVSFGNKCGEPGYPGVYTRVTEYIDWIKKNTY</sequence>
<evidence type="ECO:0000313" key="12">
    <source>
        <dbReference type="RefSeq" id="XP_017782265.1"/>
    </source>
</evidence>
<dbReference type="InterPro" id="IPR022700">
    <property type="entry name" value="CLIP"/>
</dbReference>
<evidence type="ECO:0000256" key="5">
    <source>
        <dbReference type="ARBA" id="ARBA00023157"/>
    </source>
</evidence>